<accession>A0AAP0S6J0</accession>
<gene>
    <name evidence="1" type="ORF">L1049_016526</name>
</gene>
<name>A0AAP0S6J0_LIQFO</name>
<evidence type="ECO:0000313" key="1">
    <source>
        <dbReference type="EMBL" id="KAK9288079.1"/>
    </source>
</evidence>
<dbReference type="Proteomes" id="UP001415857">
    <property type="component" value="Unassembled WGS sequence"/>
</dbReference>
<proteinExistence type="predicted"/>
<evidence type="ECO:0000313" key="2">
    <source>
        <dbReference type="Proteomes" id="UP001415857"/>
    </source>
</evidence>
<dbReference type="AlphaFoldDB" id="A0AAP0S6J0"/>
<reference evidence="1 2" key="1">
    <citation type="journal article" date="2024" name="Plant J.">
        <title>Genome sequences and population genomics reveal climatic adaptation and genomic divergence between two closely related sweetgum species.</title>
        <authorList>
            <person name="Xu W.Q."/>
            <person name="Ren C.Q."/>
            <person name="Zhang X.Y."/>
            <person name="Comes H.P."/>
            <person name="Liu X.H."/>
            <person name="Li Y.G."/>
            <person name="Kettle C.J."/>
            <person name="Jalonen R."/>
            <person name="Gaisberger H."/>
            <person name="Ma Y.Z."/>
            <person name="Qiu Y.X."/>
        </authorList>
    </citation>
    <scope>NUCLEOTIDE SEQUENCE [LARGE SCALE GENOMIC DNA]</scope>
    <source>
        <strain evidence="1">Hangzhou</strain>
    </source>
</reference>
<organism evidence="1 2">
    <name type="scientific">Liquidambar formosana</name>
    <name type="common">Formosan gum</name>
    <dbReference type="NCBI Taxonomy" id="63359"/>
    <lineage>
        <taxon>Eukaryota</taxon>
        <taxon>Viridiplantae</taxon>
        <taxon>Streptophyta</taxon>
        <taxon>Embryophyta</taxon>
        <taxon>Tracheophyta</taxon>
        <taxon>Spermatophyta</taxon>
        <taxon>Magnoliopsida</taxon>
        <taxon>eudicotyledons</taxon>
        <taxon>Gunneridae</taxon>
        <taxon>Pentapetalae</taxon>
        <taxon>Saxifragales</taxon>
        <taxon>Altingiaceae</taxon>
        <taxon>Liquidambar</taxon>
    </lineage>
</organism>
<protein>
    <submittedName>
        <fullName evidence="1">Uncharacterized protein</fullName>
    </submittedName>
</protein>
<dbReference type="EMBL" id="JBBPBK010000003">
    <property type="protein sequence ID" value="KAK9288079.1"/>
    <property type="molecule type" value="Genomic_DNA"/>
</dbReference>
<comment type="caution">
    <text evidence="1">The sequence shown here is derived from an EMBL/GenBank/DDBJ whole genome shotgun (WGS) entry which is preliminary data.</text>
</comment>
<sequence>MAKFFAVCENFMFNLNFKPELKFLLFYGSQVPNTYLPFYFIFFNHVSLFLTEQCYANGSSSRNEFPYFSPFQFQNKNDHDVCAFWTSITMMIHKCHHPFCPCKNQVSTKEILLLITQHFLHEHHLRLIMIMTRSNYRNPLILYFTSSVTSKDSGQFDVVIRKPKGDKVL</sequence>
<keyword evidence="2" id="KW-1185">Reference proteome</keyword>